<dbReference type="AlphaFoldDB" id="A0A9X1M676"/>
<organism evidence="3 6">
    <name type="scientific">Arthrobacter zhangbolii</name>
    <dbReference type="NCBI Taxonomy" id="2886936"/>
    <lineage>
        <taxon>Bacteria</taxon>
        <taxon>Bacillati</taxon>
        <taxon>Actinomycetota</taxon>
        <taxon>Actinomycetes</taxon>
        <taxon>Micrococcales</taxon>
        <taxon>Micrococcaceae</taxon>
        <taxon>Arthrobacter</taxon>
    </lineage>
</organism>
<dbReference type="Gene3D" id="1.20.144.10">
    <property type="entry name" value="Phosphatidic acid phosphatase type 2/haloperoxidase"/>
    <property type="match status" value="1"/>
</dbReference>
<gene>
    <name evidence="3" type="ORF">LJ755_04405</name>
    <name evidence="4" type="ORF">MUK71_00305</name>
</gene>
<dbReference type="SMART" id="SM00014">
    <property type="entry name" value="acidPPc"/>
    <property type="match status" value="1"/>
</dbReference>
<dbReference type="InterPro" id="IPR036938">
    <property type="entry name" value="PAP2/HPO_sf"/>
</dbReference>
<dbReference type="PANTHER" id="PTHR14969:SF13">
    <property type="entry name" value="AT30094P"/>
    <property type="match status" value="1"/>
</dbReference>
<dbReference type="PANTHER" id="PTHR14969">
    <property type="entry name" value="SPHINGOSINE-1-PHOSPHATE PHOSPHOHYDROLASE"/>
    <property type="match status" value="1"/>
</dbReference>
<evidence type="ECO:0000313" key="5">
    <source>
        <dbReference type="Proteomes" id="UP000829758"/>
    </source>
</evidence>
<dbReference type="InterPro" id="IPR000326">
    <property type="entry name" value="PAP2/HPO"/>
</dbReference>
<evidence type="ECO:0000313" key="4">
    <source>
        <dbReference type="EMBL" id="UON92145.1"/>
    </source>
</evidence>
<dbReference type="SUPFAM" id="SSF48317">
    <property type="entry name" value="Acid phosphatase/Vanadium-dependent haloperoxidase"/>
    <property type="match status" value="1"/>
</dbReference>
<feature type="domain" description="Phosphatidic acid phosphatase type 2/haloperoxidase" evidence="2">
    <location>
        <begin position="122"/>
        <end position="236"/>
    </location>
</feature>
<evidence type="ECO:0000259" key="2">
    <source>
        <dbReference type="SMART" id="SM00014"/>
    </source>
</evidence>
<dbReference type="EMBL" id="CP094984">
    <property type="protein sequence ID" value="UON92145.1"/>
    <property type="molecule type" value="Genomic_DNA"/>
</dbReference>
<sequence>MTPEPAQRSDGTGVLDRVGRLLHWISSASSPHVALLLVLAVGLLPALALTLASAEVYESVTDADGVAGLDKPALELALQLRSPGVDAAVTGFTNLAGTVGMPILAGLAVLVMCRLWRSWTPLVLTAAAAAGSLLMTVAGKALIGRSRPDLADAVPPYESSASFPSGHTLNSIVIAGILAYLVILYARNRAAKVAAVTAAAAFTLAVGLSRVYLGHHWLTDVLVAWTLGAAWLAVVITAHQLLRLLAGRRAAVQEPPQPRRP</sequence>
<keyword evidence="1" id="KW-0472">Membrane</keyword>
<dbReference type="CDD" id="cd03392">
    <property type="entry name" value="PAP2_like_2"/>
    <property type="match status" value="1"/>
</dbReference>
<feature type="transmembrane region" description="Helical" evidence="1">
    <location>
        <begin position="87"/>
        <end position="110"/>
    </location>
</feature>
<dbReference type="RefSeq" id="WP_227928098.1">
    <property type="nucleotide sequence ID" value="NZ_CP094984.1"/>
</dbReference>
<keyword evidence="1" id="KW-0812">Transmembrane</keyword>
<name>A0A9X1M676_9MICC</name>
<proteinExistence type="predicted"/>
<dbReference type="EMBL" id="JAJFZT010000002">
    <property type="protein sequence ID" value="MCC3271971.1"/>
    <property type="molecule type" value="Genomic_DNA"/>
</dbReference>
<evidence type="ECO:0000313" key="6">
    <source>
        <dbReference type="Proteomes" id="UP001155145"/>
    </source>
</evidence>
<feature type="transmembrane region" description="Helical" evidence="1">
    <location>
        <begin position="221"/>
        <end position="242"/>
    </location>
</feature>
<evidence type="ECO:0000313" key="3">
    <source>
        <dbReference type="EMBL" id="MCC3271971.1"/>
    </source>
</evidence>
<feature type="transmembrane region" description="Helical" evidence="1">
    <location>
        <begin position="163"/>
        <end position="186"/>
    </location>
</feature>
<dbReference type="Proteomes" id="UP001155145">
    <property type="component" value="Unassembled WGS sequence"/>
</dbReference>
<feature type="transmembrane region" description="Helical" evidence="1">
    <location>
        <begin position="193"/>
        <end position="215"/>
    </location>
</feature>
<keyword evidence="5" id="KW-1185">Reference proteome</keyword>
<protein>
    <submittedName>
        <fullName evidence="3">Phosphatase PAP2 family protein</fullName>
    </submittedName>
</protein>
<keyword evidence="1" id="KW-1133">Transmembrane helix</keyword>
<evidence type="ECO:0000256" key="1">
    <source>
        <dbReference type="SAM" id="Phobius"/>
    </source>
</evidence>
<reference evidence="3" key="1">
    <citation type="submission" date="2021-10" db="EMBL/GenBank/DDBJ databases">
        <title>Novel species in genus Arthrobacter.</title>
        <authorList>
            <person name="Liu Y."/>
        </authorList>
    </citation>
    <scope>NUCLEOTIDE SEQUENCE</scope>
    <source>
        <strain evidence="5">zg-Y462</strain>
        <strain evidence="3">Zg-Y462</strain>
    </source>
</reference>
<dbReference type="Proteomes" id="UP000829758">
    <property type="component" value="Chromosome"/>
</dbReference>
<feature type="transmembrane region" description="Helical" evidence="1">
    <location>
        <begin position="122"/>
        <end position="143"/>
    </location>
</feature>
<dbReference type="Pfam" id="PF01569">
    <property type="entry name" value="PAP2"/>
    <property type="match status" value="1"/>
</dbReference>
<accession>A0A9X1M676</accession>